<accession>X1LCG2</accession>
<organism evidence="1">
    <name type="scientific">marine sediment metagenome</name>
    <dbReference type="NCBI Taxonomy" id="412755"/>
    <lineage>
        <taxon>unclassified sequences</taxon>
        <taxon>metagenomes</taxon>
        <taxon>ecological metagenomes</taxon>
    </lineage>
</organism>
<comment type="caution">
    <text evidence="1">The sequence shown here is derived from an EMBL/GenBank/DDBJ whole genome shotgun (WGS) entry which is preliminary data.</text>
</comment>
<dbReference type="AlphaFoldDB" id="X1LCG2"/>
<name>X1LCG2_9ZZZZ</name>
<reference evidence="1" key="1">
    <citation type="journal article" date="2014" name="Front. Microbiol.">
        <title>High frequency of phylogenetically diverse reductive dehalogenase-homologous genes in deep subseafloor sedimentary metagenomes.</title>
        <authorList>
            <person name="Kawai M."/>
            <person name="Futagami T."/>
            <person name="Toyoda A."/>
            <person name="Takaki Y."/>
            <person name="Nishi S."/>
            <person name="Hori S."/>
            <person name="Arai W."/>
            <person name="Tsubouchi T."/>
            <person name="Morono Y."/>
            <person name="Uchiyama I."/>
            <person name="Ito T."/>
            <person name="Fujiyama A."/>
            <person name="Inagaki F."/>
            <person name="Takami H."/>
        </authorList>
    </citation>
    <scope>NUCLEOTIDE SEQUENCE</scope>
    <source>
        <strain evidence="1">Expedition CK06-06</strain>
    </source>
</reference>
<dbReference type="EMBL" id="BARV01004256">
    <property type="protein sequence ID" value="GAI16808.1"/>
    <property type="molecule type" value="Genomic_DNA"/>
</dbReference>
<proteinExistence type="predicted"/>
<evidence type="ECO:0000313" key="1">
    <source>
        <dbReference type="EMBL" id="GAI16808.1"/>
    </source>
</evidence>
<sequence>MSKVDELKQWIKDEICRGQFKKFVKVIEDSGEGGEKAGGYEFRFRFNIYTETHRYRITAIDRSKDEGYLGCTASTREPRAGEDWTRGNDLPDGKFTRETWEHIKNAIIAYELAELAPKIERAVDEEKEMVGSVKE</sequence>
<gene>
    <name evidence="1" type="ORF">S06H3_09581</name>
</gene>
<protein>
    <submittedName>
        <fullName evidence="1">Uncharacterized protein</fullName>
    </submittedName>
</protein>